<protein>
    <submittedName>
        <fullName evidence="4">LPS-assembly lipoprotein LptE</fullName>
    </submittedName>
</protein>
<reference evidence="4" key="1">
    <citation type="submission" date="2017-02" db="UniProtKB">
        <authorList>
            <consortium name="WormBaseParasite"/>
        </authorList>
    </citation>
    <scope>IDENTIFICATION</scope>
</reference>
<dbReference type="EMBL" id="UXUI01008690">
    <property type="protein sequence ID" value="VDD92147.1"/>
    <property type="molecule type" value="Genomic_DNA"/>
</dbReference>
<dbReference type="OrthoDB" id="10436256at2759"/>
<feature type="signal peptide" evidence="1">
    <location>
        <begin position="1"/>
        <end position="17"/>
    </location>
</feature>
<dbReference type="WBParaSite" id="EVEC_0000737701-mRNA-1">
    <property type="protein sequence ID" value="EVEC_0000737701-mRNA-1"/>
    <property type="gene ID" value="EVEC_0000737701"/>
</dbReference>
<proteinExistence type="predicted"/>
<evidence type="ECO:0000256" key="1">
    <source>
        <dbReference type="SAM" id="SignalP"/>
    </source>
</evidence>
<keyword evidence="3" id="KW-1185">Reference proteome</keyword>
<gene>
    <name evidence="2" type="ORF">EVEC_LOCUS6898</name>
</gene>
<sequence>MKILFSYLWLLLPTCSAYLHIEDLRKMVLNNTQRKQLQILAKEVLRPRSVVQQEVALIANNQTEDVQRVYQLLVTIEGLQEEATYQLEMVVLRNIGASERILNLRQQMRTVELDVSLSRKQSAEVILEMKDELRRALTKANRSVLDQLGITP</sequence>
<dbReference type="AlphaFoldDB" id="A0A0N4VA91"/>
<dbReference type="Proteomes" id="UP000274131">
    <property type="component" value="Unassembled WGS sequence"/>
</dbReference>
<keyword evidence="1" id="KW-0732">Signal</keyword>
<reference evidence="2 3" key="2">
    <citation type="submission" date="2018-10" db="EMBL/GenBank/DDBJ databases">
        <authorList>
            <consortium name="Pathogen Informatics"/>
        </authorList>
    </citation>
    <scope>NUCLEOTIDE SEQUENCE [LARGE SCALE GENOMIC DNA]</scope>
</reference>
<organism evidence="4">
    <name type="scientific">Enterobius vermicularis</name>
    <name type="common">Human pinworm</name>
    <dbReference type="NCBI Taxonomy" id="51028"/>
    <lineage>
        <taxon>Eukaryota</taxon>
        <taxon>Metazoa</taxon>
        <taxon>Ecdysozoa</taxon>
        <taxon>Nematoda</taxon>
        <taxon>Chromadorea</taxon>
        <taxon>Rhabditida</taxon>
        <taxon>Spirurina</taxon>
        <taxon>Oxyuridomorpha</taxon>
        <taxon>Oxyuroidea</taxon>
        <taxon>Oxyuridae</taxon>
        <taxon>Enterobius</taxon>
    </lineage>
</organism>
<accession>A0A0N4VA91</accession>
<evidence type="ECO:0000313" key="3">
    <source>
        <dbReference type="Proteomes" id="UP000274131"/>
    </source>
</evidence>
<evidence type="ECO:0000313" key="2">
    <source>
        <dbReference type="EMBL" id="VDD92147.1"/>
    </source>
</evidence>
<name>A0A0N4VA91_ENTVE</name>
<feature type="chain" id="PRO_5043122812" evidence="1">
    <location>
        <begin position="18"/>
        <end position="152"/>
    </location>
</feature>
<evidence type="ECO:0000313" key="4">
    <source>
        <dbReference type="WBParaSite" id="EVEC_0000737701-mRNA-1"/>
    </source>
</evidence>